<name>M1YZX6_NITG3</name>
<comment type="caution">
    <text evidence="2">The sequence shown here is derived from an EMBL/GenBank/DDBJ whole genome shotgun (WGS) entry which is preliminary data.</text>
</comment>
<dbReference type="HOGENOM" id="CLU_054751_1_0_0"/>
<feature type="signal peptide" evidence="1">
    <location>
        <begin position="1"/>
        <end position="26"/>
    </location>
</feature>
<protein>
    <submittedName>
        <fullName evidence="2">Putative Lyase-like protein</fullName>
    </submittedName>
</protein>
<dbReference type="Gene3D" id="2.130.10.10">
    <property type="entry name" value="YVTN repeat-like/Quinoprotein amine dehydrogenase"/>
    <property type="match status" value="2"/>
</dbReference>
<dbReference type="InParanoid" id="M1YZX6"/>
<dbReference type="InterPro" id="IPR015943">
    <property type="entry name" value="WD40/YVTN_repeat-like_dom_sf"/>
</dbReference>
<keyword evidence="1" id="KW-0732">Signal</keyword>
<accession>M1YZX6</accession>
<dbReference type="STRING" id="1266370.NITGR_400002"/>
<organism evidence="2 3">
    <name type="scientific">Nitrospina gracilis (strain 3/211)</name>
    <dbReference type="NCBI Taxonomy" id="1266370"/>
    <lineage>
        <taxon>Bacteria</taxon>
        <taxon>Pseudomonadati</taxon>
        <taxon>Nitrospinota/Tectimicrobiota group</taxon>
        <taxon>Nitrospinota</taxon>
        <taxon>Nitrospinia</taxon>
        <taxon>Nitrospinales</taxon>
        <taxon>Nitrospinaceae</taxon>
        <taxon>Nitrospina</taxon>
    </lineage>
</organism>
<proteinExistence type="predicted"/>
<dbReference type="RefSeq" id="WP_005008806.1">
    <property type="nucleotide sequence ID" value="NZ_HG422173.1"/>
</dbReference>
<dbReference type="PANTHER" id="PTHR40274">
    <property type="entry name" value="VIRGINIAMYCIN B LYASE"/>
    <property type="match status" value="1"/>
</dbReference>
<gene>
    <name evidence="2" type="ORF">NITGR_400002</name>
</gene>
<dbReference type="GO" id="GO:0016829">
    <property type="term" value="F:lyase activity"/>
    <property type="evidence" value="ECO:0007669"/>
    <property type="project" value="UniProtKB-KW"/>
</dbReference>
<reference evidence="2 3" key="1">
    <citation type="journal article" date="2013" name="Front. Microbiol.">
        <title>The genome of Nitrospina gracilis illuminates the metabolism and evolution of the major marine nitrite oxidizer.</title>
        <authorList>
            <person name="Luecker S."/>
            <person name="Nowka B."/>
            <person name="Rattei T."/>
            <person name="Spieck E."/>
            <person name="and Daims H."/>
        </authorList>
    </citation>
    <scope>NUCLEOTIDE SEQUENCE [LARGE SCALE GENOMIC DNA]</scope>
    <source>
        <strain evidence="2 3">3/211</strain>
    </source>
</reference>
<dbReference type="OrthoDB" id="2633250at2"/>
<dbReference type="SUPFAM" id="SSF63829">
    <property type="entry name" value="Calcium-dependent phosphotriesterase"/>
    <property type="match status" value="1"/>
</dbReference>
<evidence type="ECO:0000256" key="1">
    <source>
        <dbReference type="SAM" id="SignalP"/>
    </source>
</evidence>
<dbReference type="InterPro" id="IPR051344">
    <property type="entry name" value="Vgb"/>
</dbReference>
<keyword evidence="2" id="KW-0456">Lyase</keyword>
<evidence type="ECO:0000313" key="3">
    <source>
        <dbReference type="Proteomes" id="UP000011704"/>
    </source>
</evidence>
<dbReference type="Proteomes" id="UP000011704">
    <property type="component" value="Unassembled WGS sequence"/>
</dbReference>
<keyword evidence="3" id="KW-1185">Reference proteome</keyword>
<dbReference type="Pfam" id="PF24684">
    <property type="entry name" value="Vgb_lyase"/>
    <property type="match status" value="2"/>
</dbReference>
<dbReference type="AlphaFoldDB" id="M1YZX6"/>
<sequence>MTRTNQISFCLSVWAVCFLLSVPAVQAVTIEEYITPSGASSPADLAVAPDGAVWFTEINANKIGRLIPAETKPGTSNGITEYALPEPNSQPHYITVAKDGIVWFTEMAGNRIGRLDPASGAIQEYDIPTEDSEPHQIKEGPDGSLWFLEFNANKVGRLNPKDGTIQEYAVGEGHPHAMVVDGAHVWYTQGGMFWAKKFFNKVARLNTESGKVEEWTVPPQKSVPHGMTQGGNGTVWFTQMFASKLAYLDFKQGTPPEIVEFHLGERKGPHDLIVDDRRQVVWFTANRPDSIGRLDLNKAQPGTNEGVEFFPLADPKAHPSQLELDADGNVWFTEMGMYFRGKYNNKIGKLVP</sequence>
<dbReference type="PANTHER" id="PTHR40274:SF3">
    <property type="entry name" value="VIRGINIAMYCIN B LYASE"/>
    <property type="match status" value="1"/>
</dbReference>
<dbReference type="EMBL" id="CAQJ01000045">
    <property type="protein sequence ID" value="CCQ90813.1"/>
    <property type="molecule type" value="Genomic_DNA"/>
</dbReference>
<evidence type="ECO:0000313" key="2">
    <source>
        <dbReference type="EMBL" id="CCQ90813.1"/>
    </source>
</evidence>
<feature type="chain" id="PRO_5004020181" evidence="1">
    <location>
        <begin position="27"/>
        <end position="352"/>
    </location>
</feature>